<feature type="transmembrane region" description="Helical" evidence="1">
    <location>
        <begin position="28"/>
        <end position="47"/>
    </location>
</feature>
<protein>
    <recommendedName>
        <fullName evidence="3">Entry exclusion protein</fullName>
    </recommendedName>
</protein>
<dbReference type="Pfam" id="PF10624">
    <property type="entry name" value="TraS"/>
    <property type="match status" value="1"/>
</dbReference>
<organism evidence="2">
    <name type="scientific">Leclercia adecarboxylata</name>
    <dbReference type="NCBI Taxonomy" id="83655"/>
    <lineage>
        <taxon>Bacteria</taxon>
        <taxon>Pseudomonadati</taxon>
        <taxon>Pseudomonadota</taxon>
        <taxon>Gammaproteobacteria</taxon>
        <taxon>Enterobacterales</taxon>
        <taxon>Enterobacteriaceae</taxon>
        <taxon>Leclercia</taxon>
    </lineage>
</organism>
<feature type="transmembrane region" description="Helical" evidence="1">
    <location>
        <begin position="68"/>
        <end position="91"/>
    </location>
</feature>
<geneLocation type="plasmid" evidence="2">
    <name>pP10164-NDM</name>
</geneLocation>
<keyword evidence="1" id="KW-1133">Transmembrane helix</keyword>
<keyword evidence="1" id="KW-0472">Membrane</keyword>
<evidence type="ECO:0000256" key="1">
    <source>
        <dbReference type="SAM" id="Phobius"/>
    </source>
</evidence>
<evidence type="ECO:0000313" key="2">
    <source>
        <dbReference type="EMBL" id="AKJ21295.1"/>
    </source>
</evidence>
<keyword evidence="1" id="KW-0812">Transmembrane</keyword>
<proteinExistence type="predicted"/>
<reference evidence="2" key="2">
    <citation type="submission" date="2015-03" db="EMBL/GenBank/DDBJ databases">
        <authorList>
            <person name="Chen Z."/>
            <person name="Feng J."/>
            <person name="Fang H."/>
            <person name="Li Y."/>
            <person name="Chen X."/>
            <person name="Guo X."/>
            <person name="Chen W."/>
            <person name="Wang L."/>
            <person name="Lin L."/>
            <person name="Yang H."/>
            <person name="Yang W."/>
            <person name="Wang J."/>
            <person name="Yin Z."/>
            <person name="Liu C."/>
            <person name="Zhou D."/>
        </authorList>
    </citation>
    <scope>NUCLEOTIDE SEQUENCE</scope>
    <source>
        <strain evidence="2">P10164</strain>
        <plasmid evidence="2">pP10164-NDM</plasmid>
    </source>
</reference>
<dbReference type="InterPro" id="IPR018898">
    <property type="entry name" value="Eex_TraS"/>
</dbReference>
<sequence>MRNLLQIFMVVLFQSIACYLAGWLVTEVVFIGATVLLWQGLFIYLFYKISKNKGSVEPYTYNRVVWYVIMPICSLAPPLVTFFVFIVGTLMDLYKVSGCISIKEWLEKNKVDGAHSINNDFESVDFDNVNYNPESNYPMGWKR</sequence>
<keyword evidence="2" id="KW-0614">Plasmid</keyword>
<reference evidence="2" key="1">
    <citation type="journal article" date="2015" name="Front. Microbiol.">
        <title>Production of plasmid-encoding NDM-1 in clinical Raoultella ornithinolytica and Leclercia adecarboxylata from China.</title>
        <authorList>
            <person name="Sun F."/>
            <person name="Yin Z."/>
            <person name="Feng J."/>
            <person name="Qiu Y."/>
            <person name="Zhang D."/>
            <person name="Luo W."/>
            <person name="Yang H."/>
            <person name="Yang W."/>
            <person name="Wang J."/>
            <person name="Chen W."/>
            <person name="Xia P."/>
            <person name="Zhou D."/>
        </authorList>
    </citation>
    <scope>NUCLEOTIDE SEQUENCE</scope>
    <source>
        <strain evidence="2">P10164</strain>
        <plasmid evidence="2">pP10164-NDM</plasmid>
    </source>
</reference>
<name>A0A0G3BAX0_9ENTR</name>
<dbReference type="RefSeq" id="WP_008324118.1">
    <property type="nucleotide sequence ID" value="NZ_KP900016.1"/>
</dbReference>
<dbReference type="EMBL" id="KP900016">
    <property type="protein sequence ID" value="AKJ21295.1"/>
    <property type="molecule type" value="Genomic_DNA"/>
</dbReference>
<gene>
    <name evidence="2" type="ORF">pP10164-NDM_0112</name>
</gene>
<dbReference type="GeneID" id="99708346"/>
<accession>A0A0G3BAX0</accession>
<evidence type="ECO:0008006" key="3">
    <source>
        <dbReference type="Google" id="ProtNLM"/>
    </source>
</evidence>
<dbReference type="AlphaFoldDB" id="A0A0G3BAX0"/>